<reference evidence="6 7" key="1">
    <citation type="journal article" date="2018" name="Sci. Rep.">
        <title>A novel species of the marine cyanobacterium Acaryochloris with a unique pigment content and lifestyle.</title>
        <authorList>
            <person name="Partensky F."/>
            <person name="Six C."/>
            <person name="Ratin M."/>
            <person name="Garczarek L."/>
            <person name="Vaulot D."/>
            <person name="Probert I."/>
            <person name="Calteau A."/>
            <person name="Gourvil P."/>
            <person name="Marie D."/>
            <person name="Grebert T."/>
            <person name="Bouchier C."/>
            <person name="Le Panse S."/>
            <person name="Gachenot M."/>
            <person name="Rodriguez F."/>
            <person name="Garrido J.L."/>
        </authorList>
    </citation>
    <scope>NUCLEOTIDE SEQUENCE [LARGE SCALE GENOMIC DNA]</scope>
    <source>
        <strain evidence="6 7">RCC1774</strain>
    </source>
</reference>
<keyword evidence="3 4" id="KW-0663">Pyridoxal phosphate</keyword>
<comment type="caution">
    <text evidence="6">The sequence shown here is derived from an EMBL/GenBank/DDBJ whole genome shotgun (WGS) entry which is preliminary data.</text>
</comment>
<dbReference type="InterPro" id="IPR015422">
    <property type="entry name" value="PyrdxlP-dep_Trfase_small"/>
</dbReference>
<comment type="cofactor">
    <cofactor evidence="1 4">
        <name>pyridoxal 5'-phosphate</name>
        <dbReference type="ChEBI" id="CHEBI:597326"/>
    </cofactor>
</comment>
<dbReference type="CDD" id="cd06454">
    <property type="entry name" value="KBL_like"/>
    <property type="match status" value="1"/>
</dbReference>
<name>A0A2W1JBG5_9CYAN</name>
<dbReference type="GO" id="GO:0030170">
    <property type="term" value="F:pyridoxal phosphate binding"/>
    <property type="evidence" value="ECO:0007669"/>
    <property type="project" value="InterPro"/>
</dbReference>
<evidence type="ECO:0000313" key="7">
    <source>
        <dbReference type="Proteomes" id="UP000248857"/>
    </source>
</evidence>
<dbReference type="AlphaFoldDB" id="A0A2W1JBG5"/>
<dbReference type="EMBL" id="PQWO01000017">
    <property type="protein sequence ID" value="PZD71413.1"/>
    <property type="molecule type" value="Genomic_DNA"/>
</dbReference>
<evidence type="ECO:0000256" key="2">
    <source>
        <dbReference type="ARBA" id="ARBA00022679"/>
    </source>
</evidence>
<dbReference type="Gene3D" id="3.90.1150.10">
    <property type="entry name" value="Aspartate Aminotransferase, domain 1"/>
    <property type="match status" value="1"/>
</dbReference>
<accession>A0A2W1JBG5</accession>
<dbReference type="Proteomes" id="UP000248857">
    <property type="component" value="Unassembled WGS sequence"/>
</dbReference>
<dbReference type="PROSITE" id="PS00599">
    <property type="entry name" value="AA_TRANSFER_CLASS_2"/>
    <property type="match status" value="1"/>
</dbReference>
<dbReference type="Pfam" id="PF00155">
    <property type="entry name" value="Aminotran_1_2"/>
    <property type="match status" value="1"/>
</dbReference>
<evidence type="ECO:0000256" key="3">
    <source>
        <dbReference type="ARBA" id="ARBA00022898"/>
    </source>
</evidence>
<dbReference type="OrthoDB" id="9807157at2"/>
<dbReference type="PANTHER" id="PTHR13693">
    <property type="entry name" value="CLASS II AMINOTRANSFERASE/8-AMINO-7-OXONONANOATE SYNTHASE"/>
    <property type="match status" value="1"/>
</dbReference>
<dbReference type="InterPro" id="IPR015421">
    <property type="entry name" value="PyrdxlP-dep_Trfase_major"/>
</dbReference>
<keyword evidence="7" id="KW-1185">Reference proteome</keyword>
<gene>
    <name evidence="6" type="ORF">C1752_06378</name>
</gene>
<dbReference type="SUPFAM" id="SSF53383">
    <property type="entry name" value="PLP-dependent transferases"/>
    <property type="match status" value="1"/>
</dbReference>
<evidence type="ECO:0000256" key="4">
    <source>
        <dbReference type="RuleBase" id="RU003693"/>
    </source>
</evidence>
<keyword evidence="6" id="KW-0012">Acyltransferase</keyword>
<protein>
    <submittedName>
        <fullName evidence="6">Pyridoxal phosphate-dependent acyltransferase</fullName>
        <ecNumber evidence="6">2.3.1.-</ecNumber>
    </submittedName>
</protein>
<dbReference type="InterPro" id="IPR001917">
    <property type="entry name" value="Aminotrans_II_pyridoxalP_BS"/>
</dbReference>
<evidence type="ECO:0000313" key="6">
    <source>
        <dbReference type="EMBL" id="PZD71413.1"/>
    </source>
</evidence>
<sequence>MGESANHVADLSAAEKRELLAQLLTEKAAGSLQIPAEACHFDLFPEVQQLHQQQEQIQLLGIQNPYFSTHTGTALNTTTIAGRELINFATYNYLGLSGHPIVSAAAKEAIDCYGTSVSASRVASGEKPLHLELEHSIAKLIGVEDCVTFVAGHATNVTTISHLFGPNDLILYDALSHNSVIQGCQLSGARAIAFPHSNSAALETLLQKQRQQYRRVLIVIEGIYSADGDIPPLPDFIKLKQRYKTFLMVDEAHSIGVLGQHGRGISEYFGIDPTDVDVWMGTLSKSFASCGGYIAGSKTLVDYLKCTAPGFVYSIGMSPANTAAALAALEQLSAEPERVAQLHERSQFFLELARSKGLNTGTSQHSAIVPVIVGDTLKAFRLSQILFQMGINVQPMIYPSVPKNEDRLRFFISCLHTEDQLRTTVSAVSAALEQIDHEDAP</sequence>
<evidence type="ECO:0000259" key="5">
    <source>
        <dbReference type="Pfam" id="PF00155"/>
    </source>
</evidence>
<organism evidence="6 7">
    <name type="scientific">Acaryochloris thomasi RCC1774</name>
    <dbReference type="NCBI Taxonomy" id="1764569"/>
    <lineage>
        <taxon>Bacteria</taxon>
        <taxon>Bacillati</taxon>
        <taxon>Cyanobacteriota</taxon>
        <taxon>Cyanophyceae</taxon>
        <taxon>Acaryochloridales</taxon>
        <taxon>Acaryochloridaceae</taxon>
        <taxon>Acaryochloris</taxon>
        <taxon>Acaryochloris thomasi</taxon>
    </lineage>
</organism>
<comment type="similarity">
    <text evidence="4">Belongs to the class-II pyridoxal-phosphate-dependent aminotransferase family.</text>
</comment>
<dbReference type="PANTHER" id="PTHR13693:SF3">
    <property type="entry name" value="LD36009P"/>
    <property type="match status" value="1"/>
</dbReference>
<dbReference type="InterPro" id="IPR050087">
    <property type="entry name" value="AON_synthase_class-II"/>
</dbReference>
<dbReference type="InterPro" id="IPR004839">
    <property type="entry name" value="Aminotransferase_I/II_large"/>
</dbReference>
<dbReference type="EC" id="2.3.1.-" evidence="6"/>
<dbReference type="Gene3D" id="3.40.640.10">
    <property type="entry name" value="Type I PLP-dependent aspartate aminotransferase-like (Major domain)"/>
    <property type="match status" value="1"/>
</dbReference>
<dbReference type="GO" id="GO:0016746">
    <property type="term" value="F:acyltransferase activity"/>
    <property type="evidence" value="ECO:0007669"/>
    <property type="project" value="UniProtKB-KW"/>
</dbReference>
<dbReference type="RefSeq" id="WP_110988069.1">
    <property type="nucleotide sequence ID" value="NZ_CAWNWM010000017.1"/>
</dbReference>
<keyword evidence="2 6" id="KW-0808">Transferase</keyword>
<evidence type="ECO:0000256" key="1">
    <source>
        <dbReference type="ARBA" id="ARBA00001933"/>
    </source>
</evidence>
<dbReference type="InterPro" id="IPR015424">
    <property type="entry name" value="PyrdxlP-dep_Trfase"/>
</dbReference>
<proteinExistence type="inferred from homology"/>
<feature type="domain" description="Aminotransferase class I/classII large" evidence="5">
    <location>
        <begin position="84"/>
        <end position="427"/>
    </location>
</feature>